<comment type="similarity">
    <text evidence="3">Belongs to the SmpB family.</text>
</comment>
<dbReference type="InterPro" id="IPR000037">
    <property type="entry name" value="SsrA-bd_prot"/>
</dbReference>
<dbReference type="PROSITE" id="PS01317">
    <property type="entry name" value="SSRP"/>
    <property type="match status" value="1"/>
</dbReference>
<dbReference type="NCBIfam" id="TIGR00086">
    <property type="entry name" value="smpB"/>
    <property type="match status" value="1"/>
</dbReference>
<evidence type="ECO:0000256" key="2">
    <source>
        <dbReference type="ARBA" id="ARBA00022884"/>
    </source>
</evidence>
<dbReference type="Gene3D" id="2.40.280.10">
    <property type="match status" value="1"/>
</dbReference>
<dbReference type="PATRIC" id="fig|134287.3.peg.325"/>
<keyword evidence="1 3" id="KW-0963">Cytoplasm</keyword>
<dbReference type="GO" id="GO:0005829">
    <property type="term" value="C:cytosol"/>
    <property type="evidence" value="ECO:0007669"/>
    <property type="project" value="TreeGrafter"/>
</dbReference>
<comment type="function">
    <text evidence="3">Required for rescue of stalled ribosomes mediated by trans-translation. Binds to transfer-messenger RNA (tmRNA), required for stable association of tmRNA with ribosomes. tmRNA and SmpB together mimic tRNA shape, replacing the anticodon stem-loop with SmpB. tmRNA is encoded by the ssrA gene; the 2 termini fold to resemble tRNA(Ala) and it encodes a 'tag peptide', a short internal open reading frame. During trans-translation Ala-aminoacylated tmRNA acts like a tRNA, entering the A-site of stalled ribosomes, displacing the stalled mRNA. The ribosome then switches to translate the ORF on the tmRNA; the nascent peptide is terminated with the 'tag peptide' encoded by the tmRNA and targeted for degradation. The ribosome is freed to recommence translation, which seems to be the essential function of trans-translation.</text>
</comment>
<dbReference type="EMBL" id="CP003547">
    <property type="protein sequence ID" value="AFP85641.1"/>
    <property type="molecule type" value="Genomic_DNA"/>
</dbReference>
<keyword evidence="5" id="KW-1185">Reference proteome</keyword>
<organism evidence="4 5">
    <name type="scientific">secondary endosymbiont of Heteropsylla cubana</name>
    <dbReference type="NCBI Taxonomy" id="134287"/>
    <lineage>
        <taxon>Bacteria</taxon>
        <taxon>Pseudomonadati</taxon>
        <taxon>Pseudomonadota</taxon>
        <taxon>Gammaproteobacteria</taxon>
        <taxon>Enterobacterales</taxon>
        <taxon>Enterobacteriaceae</taxon>
        <taxon>aphid secondary symbionts</taxon>
    </lineage>
</organism>
<dbReference type="GO" id="GO:0070929">
    <property type="term" value="P:trans-translation"/>
    <property type="evidence" value="ECO:0007669"/>
    <property type="project" value="UniProtKB-UniRule"/>
</dbReference>
<dbReference type="NCBIfam" id="NF003843">
    <property type="entry name" value="PRK05422.1"/>
    <property type="match status" value="1"/>
</dbReference>
<dbReference type="PANTHER" id="PTHR30308">
    <property type="entry name" value="TMRNA-BINDING COMPONENT OF TRANS-TRANSLATION TAGGING COMPLEX"/>
    <property type="match status" value="1"/>
</dbReference>
<dbReference type="Proteomes" id="UP000003937">
    <property type="component" value="Chromosome"/>
</dbReference>
<dbReference type="Pfam" id="PF01668">
    <property type="entry name" value="SmpB"/>
    <property type="match status" value="1"/>
</dbReference>
<evidence type="ECO:0000256" key="1">
    <source>
        <dbReference type="ARBA" id="ARBA00022490"/>
    </source>
</evidence>
<name>J3VU61_9ENTR</name>
<protein>
    <recommendedName>
        <fullName evidence="3">SsrA-binding protein</fullName>
    </recommendedName>
    <alternativeName>
        <fullName evidence="3">Small protein B</fullName>
    </alternativeName>
</protein>
<dbReference type="RefSeq" id="WP_014888938.1">
    <property type="nucleotide sequence ID" value="NC_018420.1"/>
</dbReference>
<dbReference type="GO" id="GO:0003723">
    <property type="term" value="F:RNA binding"/>
    <property type="evidence" value="ECO:0007669"/>
    <property type="project" value="UniProtKB-UniRule"/>
</dbReference>
<evidence type="ECO:0000313" key="5">
    <source>
        <dbReference type="Proteomes" id="UP000003937"/>
    </source>
</evidence>
<dbReference type="KEGG" id="sehc:A35E_00338"/>
<proteinExistence type="inferred from homology"/>
<dbReference type="GO" id="GO:0070930">
    <property type="term" value="P:trans-translation-dependent protein tagging"/>
    <property type="evidence" value="ECO:0007669"/>
    <property type="project" value="TreeGrafter"/>
</dbReference>
<dbReference type="InterPro" id="IPR020081">
    <property type="entry name" value="SsrA-bd_prot_CS"/>
</dbReference>
<keyword evidence="2 3" id="KW-0694">RNA-binding</keyword>
<sequence length="160" mass="18709">MQIKRPKKTTSSIILQNKRVRYEYCIEKEFEAGLSLHGWEVKSLRAGKASINDSYVLLKNGEAYLFGATFSPLTVTSSHTICDPMRIRKLLLNKTELNLLIKQKNHDGYTILALSLYWKKVWIKVKIGIAKGKKKYDKREDLKKRDWQLDKARIIKYYGK</sequence>
<dbReference type="SUPFAM" id="SSF74982">
    <property type="entry name" value="Small protein B (SmpB)"/>
    <property type="match status" value="1"/>
</dbReference>
<dbReference type="HAMAP" id="MF_00023">
    <property type="entry name" value="SmpB"/>
    <property type="match status" value="1"/>
</dbReference>
<evidence type="ECO:0000313" key="4">
    <source>
        <dbReference type="EMBL" id="AFP85641.1"/>
    </source>
</evidence>
<gene>
    <name evidence="3" type="primary">smpB</name>
    <name evidence="4" type="ORF">A35E_00338</name>
</gene>
<dbReference type="OrthoDB" id="9805462at2"/>
<dbReference type="PANTHER" id="PTHR30308:SF2">
    <property type="entry name" value="SSRA-BINDING PROTEIN"/>
    <property type="match status" value="1"/>
</dbReference>
<reference evidence="4 5" key="1">
    <citation type="journal article" date="2012" name="Mol. Biol. Evol.">
        <title>Genome reduction and co-evolution between the primary and secondary bacterial symbionts of psyllids.</title>
        <authorList>
            <person name="Sloan D.B."/>
            <person name="Moran N.A."/>
        </authorList>
    </citation>
    <scope>NUCLEOTIDE SEQUENCE [LARGE SCALE GENOMIC DNA]</scope>
    <source>
        <strain evidence="4">Hcub_S</strain>
    </source>
</reference>
<dbReference type="STRING" id="134287.A35E_00338"/>
<dbReference type="InterPro" id="IPR023620">
    <property type="entry name" value="SmpB"/>
</dbReference>
<comment type="subcellular location">
    <subcellularLocation>
        <location evidence="3">Cytoplasm</location>
    </subcellularLocation>
    <text evidence="3">The tmRNA-SmpB complex associates with stalled 70S ribosomes.</text>
</comment>
<accession>J3VU61</accession>
<dbReference type="AlphaFoldDB" id="J3VU61"/>
<dbReference type="HOGENOM" id="CLU_108953_3_0_6"/>
<dbReference type="CDD" id="cd09294">
    <property type="entry name" value="SmpB"/>
    <property type="match status" value="1"/>
</dbReference>
<evidence type="ECO:0000256" key="3">
    <source>
        <dbReference type="HAMAP-Rule" id="MF_00023"/>
    </source>
</evidence>